<reference evidence="2" key="1">
    <citation type="journal article" date="2020" name="Stud. Mycol.">
        <title>101 Dothideomycetes genomes: a test case for predicting lifestyles and emergence of pathogens.</title>
        <authorList>
            <person name="Haridas S."/>
            <person name="Albert R."/>
            <person name="Binder M."/>
            <person name="Bloem J."/>
            <person name="Labutti K."/>
            <person name="Salamov A."/>
            <person name="Andreopoulos B."/>
            <person name="Baker S."/>
            <person name="Barry K."/>
            <person name="Bills G."/>
            <person name="Bluhm B."/>
            <person name="Cannon C."/>
            <person name="Castanera R."/>
            <person name="Culley D."/>
            <person name="Daum C."/>
            <person name="Ezra D."/>
            <person name="Gonzalez J."/>
            <person name="Henrissat B."/>
            <person name="Kuo A."/>
            <person name="Liang C."/>
            <person name="Lipzen A."/>
            <person name="Lutzoni F."/>
            <person name="Magnuson J."/>
            <person name="Mondo S."/>
            <person name="Nolan M."/>
            <person name="Ohm R."/>
            <person name="Pangilinan J."/>
            <person name="Park H.-J."/>
            <person name="Ramirez L."/>
            <person name="Alfaro M."/>
            <person name="Sun H."/>
            <person name="Tritt A."/>
            <person name="Yoshinaga Y."/>
            <person name="Zwiers L.-H."/>
            <person name="Turgeon B."/>
            <person name="Goodwin S."/>
            <person name="Spatafora J."/>
            <person name="Crous P."/>
            <person name="Grigoriev I."/>
        </authorList>
    </citation>
    <scope>NUCLEOTIDE SEQUENCE</scope>
    <source>
        <strain evidence="2">CBS 122681</strain>
    </source>
</reference>
<organism evidence="2 3">
    <name type="scientific">Lophiostoma macrostomum CBS 122681</name>
    <dbReference type="NCBI Taxonomy" id="1314788"/>
    <lineage>
        <taxon>Eukaryota</taxon>
        <taxon>Fungi</taxon>
        <taxon>Dikarya</taxon>
        <taxon>Ascomycota</taxon>
        <taxon>Pezizomycotina</taxon>
        <taxon>Dothideomycetes</taxon>
        <taxon>Pleosporomycetidae</taxon>
        <taxon>Pleosporales</taxon>
        <taxon>Lophiostomataceae</taxon>
        <taxon>Lophiostoma</taxon>
    </lineage>
</organism>
<protein>
    <submittedName>
        <fullName evidence="2">Uncharacterized protein</fullName>
    </submittedName>
</protein>
<feature type="transmembrane region" description="Helical" evidence="1">
    <location>
        <begin position="112"/>
        <end position="129"/>
    </location>
</feature>
<name>A0A6A6TNB6_9PLEO</name>
<evidence type="ECO:0000313" key="3">
    <source>
        <dbReference type="Proteomes" id="UP000799324"/>
    </source>
</evidence>
<dbReference type="OrthoDB" id="5216128at2759"/>
<feature type="transmembrane region" description="Helical" evidence="1">
    <location>
        <begin position="82"/>
        <end position="100"/>
    </location>
</feature>
<dbReference type="AlphaFoldDB" id="A0A6A6TNB6"/>
<keyword evidence="3" id="KW-1185">Reference proteome</keyword>
<keyword evidence="1" id="KW-1133">Transmembrane helix</keyword>
<dbReference type="Pfam" id="PF14087">
    <property type="entry name" value="DUF4267"/>
    <property type="match status" value="1"/>
</dbReference>
<accession>A0A6A6TNB6</accession>
<dbReference type="Proteomes" id="UP000799324">
    <property type="component" value="Unassembled WGS sequence"/>
</dbReference>
<proteinExistence type="predicted"/>
<dbReference type="EMBL" id="MU004296">
    <property type="protein sequence ID" value="KAF2660956.1"/>
    <property type="molecule type" value="Genomic_DNA"/>
</dbReference>
<evidence type="ECO:0000313" key="2">
    <source>
        <dbReference type="EMBL" id="KAF2660956.1"/>
    </source>
</evidence>
<feature type="transmembrane region" description="Helical" evidence="1">
    <location>
        <begin position="6"/>
        <end position="25"/>
    </location>
</feature>
<sequence>MPISNSPLITLLSTIFGTVFLGFGFNYTLRPHEAFAVFEFPYPTNPVDQKVIDSFCVLYGAKDLFMGVSIYSAAYLGTRKSLGVILLMASVCAGIDGIVVKAHVGHGEWNHWGYGSAIGVTGLLALGLLG</sequence>
<keyword evidence="1" id="KW-0472">Membrane</keyword>
<evidence type="ECO:0000256" key="1">
    <source>
        <dbReference type="SAM" id="Phobius"/>
    </source>
</evidence>
<gene>
    <name evidence="2" type="ORF">K491DRAFT_687772</name>
</gene>
<dbReference type="InterPro" id="IPR025363">
    <property type="entry name" value="DUF4267"/>
</dbReference>
<keyword evidence="1" id="KW-0812">Transmembrane</keyword>